<name>A0A8S5RTY9_9VIRU</name>
<dbReference type="EMBL" id="BK059155">
    <property type="protein sequence ID" value="DAE92745.1"/>
    <property type="molecule type" value="Genomic_DNA"/>
</dbReference>
<evidence type="ECO:0000259" key="1">
    <source>
        <dbReference type="Pfam" id="PF00085"/>
    </source>
</evidence>
<evidence type="ECO:0000313" key="2">
    <source>
        <dbReference type="EMBL" id="DAE92745.1"/>
    </source>
</evidence>
<proteinExistence type="predicted"/>
<accession>A0A8S5RTY9</accession>
<protein>
    <recommendedName>
        <fullName evidence="1">Thioredoxin domain-containing protein</fullName>
    </recommendedName>
</protein>
<dbReference type="Pfam" id="PF00085">
    <property type="entry name" value="Thioredoxin"/>
    <property type="match status" value="1"/>
</dbReference>
<dbReference type="SUPFAM" id="SSF52833">
    <property type="entry name" value="Thioredoxin-like"/>
    <property type="match status" value="1"/>
</dbReference>
<dbReference type="InterPro" id="IPR013766">
    <property type="entry name" value="Thioredoxin_domain"/>
</dbReference>
<reference evidence="2" key="1">
    <citation type="journal article" date="2021" name="Proc. Natl. Acad. Sci. U.S.A.">
        <title>A Catalog of Tens of Thousands of Viruses from Human Metagenomes Reveals Hidden Associations with Chronic Diseases.</title>
        <authorList>
            <person name="Tisza M.J."/>
            <person name="Buck C.B."/>
        </authorList>
    </citation>
    <scope>NUCLEOTIDE SEQUENCE</scope>
    <source>
        <strain evidence="2">CtS4A1</strain>
    </source>
</reference>
<dbReference type="Gene3D" id="3.40.30.10">
    <property type="entry name" value="Glutaredoxin"/>
    <property type="match status" value="1"/>
</dbReference>
<dbReference type="CDD" id="cd02947">
    <property type="entry name" value="TRX_family"/>
    <property type="match status" value="1"/>
</dbReference>
<organism evidence="2">
    <name type="scientific">Inoviridae sp. ctS4A1</name>
    <dbReference type="NCBI Taxonomy" id="2825781"/>
    <lineage>
        <taxon>Viruses</taxon>
        <taxon>Monodnaviria</taxon>
        <taxon>Loebvirae</taxon>
        <taxon>Hofneiviricota</taxon>
        <taxon>Faserviricetes</taxon>
        <taxon>Tubulavirales</taxon>
        <taxon>Inoviridae</taxon>
    </lineage>
</organism>
<sequence>MKKLTMAALGIWVILLAWGFFFFSNQGHCDDLNCKKSDFTQWTWIIQEYSEENLQAAFDRNDRVGLYFKANWCGNCKVLEEDLIQKGIPAGSTVLSVDFDQAFELRKQYAVNNLHTLVVIGKDMNMIHKDSSGEYDTIIGLLQ</sequence>
<dbReference type="InterPro" id="IPR036249">
    <property type="entry name" value="Thioredoxin-like_sf"/>
</dbReference>
<feature type="domain" description="Thioredoxin" evidence="1">
    <location>
        <begin position="49"/>
        <end position="132"/>
    </location>
</feature>